<proteinExistence type="predicted"/>
<gene>
    <name evidence="1" type="ORF">BLA29_013716</name>
</gene>
<dbReference type="AlphaFoldDB" id="A0A1Y3BAN3"/>
<organism evidence="1 2">
    <name type="scientific">Euroglyphus maynei</name>
    <name type="common">Mayne's house dust mite</name>
    <dbReference type="NCBI Taxonomy" id="6958"/>
    <lineage>
        <taxon>Eukaryota</taxon>
        <taxon>Metazoa</taxon>
        <taxon>Ecdysozoa</taxon>
        <taxon>Arthropoda</taxon>
        <taxon>Chelicerata</taxon>
        <taxon>Arachnida</taxon>
        <taxon>Acari</taxon>
        <taxon>Acariformes</taxon>
        <taxon>Sarcoptiformes</taxon>
        <taxon>Astigmata</taxon>
        <taxon>Psoroptidia</taxon>
        <taxon>Analgoidea</taxon>
        <taxon>Pyroglyphidae</taxon>
        <taxon>Pyroglyphinae</taxon>
        <taxon>Euroglyphus</taxon>
    </lineage>
</organism>
<reference evidence="1 2" key="1">
    <citation type="submission" date="2017-03" db="EMBL/GenBank/DDBJ databases">
        <title>Genome Survey of Euroglyphus maynei.</title>
        <authorList>
            <person name="Arlian L.G."/>
            <person name="Morgan M.S."/>
            <person name="Rider S.D."/>
        </authorList>
    </citation>
    <scope>NUCLEOTIDE SEQUENCE [LARGE SCALE GENOMIC DNA]</scope>
    <source>
        <strain evidence="1">Arlian Lab</strain>
        <tissue evidence="1">Whole body</tissue>
    </source>
</reference>
<sequence>MNSTSDQQQQPQLLIDRNGLISTLTATPATVITSIKATMTTPPDKLNIRDQILNLQHCIDDINREYSGLNEKRNVSVMKFIVMIV</sequence>
<keyword evidence="2" id="KW-1185">Reference proteome</keyword>
<comment type="caution">
    <text evidence="1">The sequence shown here is derived from an EMBL/GenBank/DDBJ whole genome shotgun (WGS) entry which is preliminary data.</text>
</comment>
<name>A0A1Y3BAN3_EURMA</name>
<accession>A0A1Y3BAN3</accession>
<dbReference type="Proteomes" id="UP000194236">
    <property type="component" value="Unassembled WGS sequence"/>
</dbReference>
<protein>
    <submittedName>
        <fullName evidence="1">Uncharacterized protein</fullName>
    </submittedName>
</protein>
<evidence type="ECO:0000313" key="2">
    <source>
        <dbReference type="Proteomes" id="UP000194236"/>
    </source>
</evidence>
<evidence type="ECO:0000313" key="1">
    <source>
        <dbReference type="EMBL" id="OTF76275.1"/>
    </source>
</evidence>
<dbReference type="EMBL" id="MUJZ01038282">
    <property type="protein sequence ID" value="OTF76275.1"/>
    <property type="molecule type" value="Genomic_DNA"/>
</dbReference>